<organism evidence="2">
    <name type="scientific">uncultured Propionibacteriaceae bacterium</name>
    <dbReference type="NCBI Taxonomy" id="257457"/>
    <lineage>
        <taxon>Bacteria</taxon>
        <taxon>Bacillati</taxon>
        <taxon>Actinomycetota</taxon>
        <taxon>Actinomycetes</taxon>
        <taxon>Propionibacteriales</taxon>
        <taxon>Propionibacteriaceae</taxon>
        <taxon>environmental samples</taxon>
    </lineage>
</organism>
<dbReference type="AlphaFoldDB" id="A0A6J4NKZ2"/>
<protein>
    <recommendedName>
        <fullName evidence="1">Zinc-ribbon 15 domain-containing protein</fullName>
    </recommendedName>
</protein>
<dbReference type="EMBL" id="CADCUO010000082">
    <property type="protein sequence ID" value="CAA9388699.1"/>
    <property type="molecule type" value="Genomic_DNA"/>
</dbReference>
<feature type="domain" description="Zinc-ribbon 15" evidence="1">
    <location>
        <begin position="20"/>
        <end position="64"/>
    </location>
</feature>
<reference evidence="2" key="1">
    <citation type="submission" date="2020-02" db="EMBL/GenBank/DDBJ databases">
        <authorList>
            <person name="Meier V. D."/>
        </authorList>
    </citation>
    <scope>NUCLEOTIDE SEQUENCE</scope>
    <source>
        <strain evidence="2">AVDCRST_MAG75</strain>
    </source>
</reference>
<evidence type="ECO:0000313" key="2">
    <source>
        <dbReference type="EMBL" id="CAA9388699.1"/>
    </source>
</evidence>
<name>A0A6J4NKZ2_9ACTN</name>
<gene>
    <name evidence="2" type="ORF">AVDCRST_MAG75-1433</name>
</gene>
<proteinExistence type="predicted"/>
<evidence type="ECO:0000259" key="1">
    <source>
        <dbReference type="Pfam" id="PF17032"/>
    </source>
</evidence>
<accession>A0A6J4NKZ2</accession>
<dbReference type="Pfam" id="PF17032">
    <property type="entry name" value="Zn_ribbon_15"/>
    <property type="match status" value="1"/>
</dbReference>
<dbReference type="InterPro" id="IPR031493">
    <property type="entry name" value="Zinc_ribbon_15"/>
</dbReference>
<sequence length="81" mass="8898">MLIFGLTARDTVLGTLVFPCNNCGNTAPHHLVRRTRKISLFFIPLIPISTKYLDTCSVCGRVIDVPRDQAEAAVTQGQGLR</sequence>